<protein>
    <submittedName>
        <fullName evidence="1">Uncharacterized protein</fullName>
    </submittedName>
</protein>
<comment type="caution">
    <text evidence="1">The sequence shown here is derived from an EMBL/GenBank/DDBJ whole genome shotgun (WGS) entry which is preliminary data.</text>
</comment>
<sequence>MSLLYNILNKLKEHNIGLSGFSKDRNYSTVIVDPGTTLPVGSTSKNVFLPLNRKKTQYGFPSPPNSAYIEKKIKNGSLNHMKSSDSANTFIGI</sequence>
<reference evidence="1 2" key="1">
    <citation type="journal article" date="2018" name="MBio">
        <title>Comparative Genomics Reveals the Core Gene Toolbox for the Fungus-Insect Symbiosis.</title>
        <authorList>
            <person name="Wang Y."/>
            <person name="Stata M."/>
            <person name="Wang W."/>
            <person name="Stajich J.E."/>
            <person name="White M.M."/>
            <person name="Moncalvo J.M."/>
        </authorList>
    </citation>
    <scope>NUCLEOTIDE SEQUENCE [LARGE SCALE GENOMIC DNA]</scope>
    <source>
        <strain evidence="1 2">SWE-8-4</strain>
    </source>
</reference>
<proteinExistence type="predicted"/>
<dbReference type="AlphaFoldDB" id="A0A2T9YRY6"/>
<evidence type="ECO:0000313" key="1">
    <source>
        <dbReference type="EMBL" id="PVU95120.1"/>
    </source>
</evidence>
<dbReference type="EMBL" id="MBFR01000064">
    <property type="protein sequence ID" value="PVU95120.1"/>
    <property type="molecule type" value="Genomic_DNA"/>
</dbReference>
<organism evidence="1 2">
    <name type="scientific">Smittium simulii</name>
    <dbReference type="NCBI Taxonomy" id="133385"/>
    <lineage>
        <taxon>Eukaryota</taxon>
        <taxon>Fungi</taxon>
        <taxon>Fungi incertae sedis</taxon>
        <taxon>Zoopagomycota</taxon>
        <taxon>Kickxellomycotina</taxon>
        <taxon>Harpellomycetes</taxon>
        <taxon>Harpellales</taxon>
        <taxon>Legeriomycetaceae</taxon>
        <taxon>Smittium</taxon>
    </lineage>
</organism>
<accession>A0A2T9YRY6</accession>
<name>A0A2T9YRY6_9FUNG</name>
<gene>
    <name evidence="1" type="ORF">BB561_002007</name>
</gene>
<keyword evidence="2" id="KW-1185">Reference proteome</keyword>
<evidence type="ECO:0000313" key="2">
    <source>
        <dbReference type="Proteomes" id="UP000245383"/>
    </source>
</evidence>
<dbReference type="Proteomes" id="UP000245383">
    <property type="component" value="Unassembled WGS sequence"/>
</dbReference>